<feature type="chain" id="PRO_5046955412" evidence="1">
    <location>
        <begin position="21"/>
        <end position="56"/>
    </location>
</feature>
<dbReference type="RefSeq" id="WP_107180619.1">
    <property type="nucleotide sequence ID" value="NZ_JZSR01000082.1"/>
</dbReference>
<comment type="caution">
    <text evidence="2">The sequence shown here is derived from an EMBL/GenBank/DDBJ whole genome shotgun (WGS) entry which is preliminary data.</text>
</comment>
<dbReference type="Pfam" id="PF13978">
    <property type="entry name" value="DUF4223"/>
    <property type="match status" value="1"/>
</dbReference>
<name>A0ABX5GM26_9GAMM</name>
<evidence type="ECO:0000313" key="3">
    <source>
        <dbReference type="Proteomes" id="UP000241190"/>
    </source>
</evidence>
<sequence>MKSTILKCALLALTVSIVTGCSGTIYNKDKSCSTDYLIIPAISIPGAIDACDSKTN</sequence>
<dbReference type="PROSITE" id="PS51257">
    <property type="entry name" value="PROKAR_LIPOPROTEIN"/>
    <property type="match status" value="1"/>
</dbReference>
<accession>A0ABX5GM26</accession>
<dbReference type="Proteomes" id="UP000241190">
    <property type="component" value="Unassembled WGS sequence"/>
</dbReference>
<keyword evidence="1" id="KW-0732">Signal</keyword>
<reference evidence="2 3" key="1">
    <citation type="submission" date="2018-03" db="EMBL/GenBank/DDBJ databases">
        <title>Whole genome sequencing of Histamine producing bacteria.</title>
        <authorList>
            <person name="Butler K."/>
        </authorList>
    </citation>
    <scope>NUCLEOTIDE SEQUENCE [LARGE SCALE GENOMIC DNA]</scope>
    <source>
        <strain evidence="2 3">ATCC 51761</strain>
    </source>
</reference>
<proteinExistence type="predicted"/>
<gene>
    <name evidence="2" type="ORF">C9J52_20225</name>
</gene>
<protein>
    <submittedName>
        <fullName evidence="2">DUF4223 domain-containing protein</fullName>
    </submittedName>
</protein>
<dbReference type="InterPro" id="IPR025318">
    <property type="entry name" value="DUF4223"/>
</dbReference>
<dbReference type="EMBL" id="PYOP01000070">
    <property type="protein sequence ID" value="PSW89082.1"/>
    <property type="molecule type" value="Genomic_DNA"/>
</dbReference>
<organism evidence="2 3">
    <name type="scientific">Photobacterium iliopiscarium</name>
    <dbReference type="NCBI Taxonomy" id="56192"/>
    <lineage>
        <taxon>Bacteria</taxon>
        <taxon>Pseudomonadati</taxon>
        <taxon>Pseudomonadota</taxon>
        <taxon>Gammaproteobacteria</taxon>
        <taxon>Vibrionales</taxon>
        <taxon>Vibrionaceae</taxon>
        <taxon>Photobacterium</taxon>
    </lineage>
</organism>
<feature type="signal peptide" evidence="1">
    <location>
        <begin position="1"/>
        <end position="20"/>
    </location>
</feature>
<evidence type="ECO:0000313" key="2">
    <source>
        <dbReference type="EMBL" id="PSW89082.1"/>
    </source>
</evidence>
<evidence type="ECO:0000256" key="1">
    <source>
        <dbReference type="SAM" id="SignalP"/>
    </source>
</evidence>
<keyword evidence="3" id="KW-1185">Reference proteome</keyword>